<dbReference type="Proteomes" id="UP000224006">
    <property type="component" value="Chromosome I"/>
</dbReference>
<dbReference type="GO" id="GO:0044208">
    <property type="term" value="P:'de novo' AMP biosynthetic process"/>
    <property type="evidence" value="ECO:0007669"/>
    <property type="project" value="UniProtKB-UniPathway"/>
</dbReference>
<dbReference type="EMBL" id="NWUJ01000001">
    <property type="protein sequence ID" value="PFH37754.1"/>
    <property type="molecule type" value="Genomic_DNA"/>
</dbReference>
<dbReference type="GO" id="GO:0006189">
    <property type="term" value="P:'de novo' IMP biosynthetic process"/>
    <property type="evidence" value="ECO:0007669"/>
    <property type="project" value="UniProtKB-UniPathway"/>
</dbReference>
<dbReference type="PANTHER" id="PTHR43411">
    <property type="entry name" value="ADENYLOSUCCINATE LYASE"/>
    <property type="match status" value="1"/>
</dbReference>
<dbReference type="NCBIfam" id="TIGR00928">
    <property type="entry name" value="purB"/>
    <property type="match status" value="1"/>
</dbReference>
<dbReference type="PRINTS" id="PR00149">
    <property type="entry name" value="FUMRATELYASE"/>
</dbReference>
<dbReference type="PANTHER" id="PTHR43411:SF1">
    <property type="entry name" value="ADENYLOSUCCINATE LYASE"/>
    <property type="match status" value="1"/>
</dbReference>
<evidence type="ECO:0000256" key="3">
    <source>
        <dbReference type="ARBA" id="ARBA00008273"/>
    </source>
</evidence>
<evidence type="ECO:0000256" key="9">
    <source>
        <dbReference type="RuleBase" id="RU361172"/>
    </source>
</evidence>
<dbReference type="InterPro" id="IPR008948">
    <property type="entry name" value="L-Aspartase-like"/>
</dbReference>
<evidence type="ECO:0000256" key="4">
    <source>
        <dbReference type="ARBA" id="ARBA00012339"/>
    </source>
</evidence>
<evidence type="ECO:0000256" key="2">
    <source>
        <dbReference type="ARBA" id="ARBA00004734"/>
    </source>
</evidence>
<dbReference type="Pfam" id="PF00206">
    <property type="entry name" value="Lyase_1"/>
    <property type="match status" value="1"/>
</dbReference>
<evidence type="ECO:0000256" key="8">
    <source>
        <dbReference type="ARBA" id="ARBA00030717"/>
    </source>
</evidence>
<name>A0A2A9MKK9_BESBE</name>
<comment type="catalytic activity">
    <reaction evidence="9">
        <text>(2S)-2-[5-amino-1-(5-phospho-beta-D-ribosyl)imidazole-4-carboxamido]succinate = 5-amino-1-(5-phospho-beta-D-ribosyl)imidazole-4-carboxamide + fumarate</text>
        <dbReference type="Rhea" id="RHEA:23920"/>
        <dbReference type="ChEBI" id="CHEBI:29806"/>
        <dbReference type="ChEBI" id="CHEBI:58443"/>
        <dbReference type="ChEBI" id="CHEBI:58475"/>
        <dbReference type="EC" id="4.3.2.2"/>
    </reaction>
</comment>
<evidence type="ECO:0000256" key="5">
    <source>
        <dbReference type="ARBA" id="ARBA00017058"/>
    </source>
</evidence>
<dbReference type="GO" id="GO:0070626">
    <property type="term" value="F:(S)-2-(5-amino-1-(5-phospho-D-ribosyl)imidazole-4-carboxamido) succinate lyase (fumarate-forming) activity"/>
    <property type="evidence" value="ECO:0007669"/>
    <property type="project" value="RHEA"/>
</dbReference>
<dbReference type="GO" id="GO:0004018">
    <property type="term" value="F:N6-(1,2-dicarboxyethyl)AMP AMP-lyase (fumarate-forming) activity"/>
    <property type="evidence" value="ECO:0007669"/>
    <property type="project" value="InterPro"/>
</dbReference>
<organism evidence="12 13">
    <name type="scientific">Besnoitia besnoiti</name>
    <name type="common">Apicomplexan protozoan</name>
    <dbReference type="NCBI Taxonomy" id="94643"/>
    <lineage>
        <taxon>Eukaryota</taxon>
        <taxon>Sar</taxon>
        <taxon>Alveolata</taxon>
        <taxon>Apicomplexa</taxon>
        <taxon>Conoidasida</taxon>
        <taxon>Coccidia</taxon>
        <taxon>Eucoccidiorida</taxon>
        <taxon>Eimeriorina</taxon>
        <taxon>Sarcocystidae</taxon>
        <taxon>Besnoitia</taxon>
    </lineage>
</organism>
<dbReference type="GeneID" id="40305159"/>
<reference evidence="12 13" key="1">
    <citation type="submission" date="2017-09" db="EMBL/GenBank/DDBJ databases">
        <title>Genome sequencing of Besnoitia besnoiti strain Bb-Ger1.</title>
        <authorList>
            <person name="Schares G."/>
            <person name="Venepally P."/>
            <person name="Lorenzi H.A."/>
        </authorList>
    </citation>
    <scope>NUCLEOTIDE SEQUENCE [LARGE SCALE GENOMIC DNA]</scope>
    <source>
        <strain evidence="12 13">Bb-Ger1</strain>
    </source>
</reference>
<comment type="caution">
    <text evidence="12">The sequence shown here is derived from an EMBL/GenBank/DDBJ whole genome shotgun (WGS) entry which is preliminary data.</text>
</comment>
<protein>
    <recommendedName>
        <fullName evidence="5 9">Adenylosuccinate lyase</fullName>
        <shortName evidence="9">ASL</shortName>
        <ecNumber evidence="4 9">4.3.2.2</ecNumber>
    </recommendedName>
    <alternativeName>
        <fullName evidence="8 9">Adenylosuccinase</fullName>
    </alternativeName>
</protein>
<dbReference type="VEuPathDB" id="ToxoDB:BESB_000960"/>
<evidence type="ECO:0000256" key="6">
    <source>
        <dbReference type="ARBA" id="ARBA00022755"/>
    </source>
</evidence>
<comment type="pathway">
    <text evidence="2 9">Purine metabolism; AMP biosynthesis via de novo pathway; AMP from IMP: step 2/2.</text>
</comment>
<dbReference type="Gene3D" id="1.10.275.10">
    <property type="entry name" value="Fumarase/aspartase (N-terminal domain)"/>
    <property type="match status" value="1"/>
</dbReference>
<dbReference type="PROSITE" id="PS00163">
    <property type="entry name" value="FUMARATE_LYASES"/>
    <property type="match status" value="1"/>
</dbReference>
<dbReference type="EC" id="4.3.2.2" evidence="4 9"/>
<evidence type="ECO:0000256" key="7">
    <source>
        <dbReference type="ARBA" id="ARBA00023239"/>
    </source>
</evidence>
<comment type="catalytic activity">
    <reaction evidence="9">
        <text>N(6)-(1,2-dicarboxyethyl)-AMP = fumarate + AMP</text>
        <dbReference type="Rhea" id="RHEA:16853"/>
        <dbReference type="ChEBI" id="CHEBI:29806"/>
        <dbReference type="ChEBI" id="CHEBI:57567"/>
        <dbReference type="ChEBI" id="CHEBI:456215"/>
        <dbReference type="EC" id="4.3.2.2"/>
    </reaction>
</comment>
<dbReference type="AlphaFoldDB" id="A0A2A9MKK9"/>
<proteinExistence type="inferred from homology"/>
<evidence type="ECO:0000256" key="1">
    <source>
        <dbReference type="ARBA" id="ARBA00004706"/>
    </source>
</evidence>
<feature type="domain" description="Fumarate lyase N-terminal" evidence="10">
    <location>
        <begin position="77"/>
        <end position="338"/>
    </location>
</feature>
<evidence type="ECO:0000313" key="12">
    <source>
        <dbReference type="EMBL" id="PFH37754.1"/>
    </source>
</evidence>
<comment type="similarity">
    <text evidence="3 9">Belongs to the lyase 1 family. Adenylosuccinate lyase subfamily.</text>
</comment>
<gene>
    <name evidence="12" type="ORF">BESB_000960</name>
</gene>
<dbReference type="UniPathway" id="UPA00075">
    <property type="reaction ID" value="UER00336"/>
</dbReference>
<evidence type="ECO:0000259" key="10">
    <source>
        <dbReference type="Pfam" id="PF00206"/>
    </source>
</evidence>
<keyword evidence="6 9" id="KW-0658">Purine biosynthesis</keyword>
<dbReference type="InterPro" id="IPR022761">
    <property type="entry name" value="Fumarate_lyase_N"/>
</dbReference>
<dbReference type="STRING" id="94643.A0A2A9MKK9"/>
<dbReference type="UniPathway" id="UPA00074">
    <property type="reaction ID" value="UER00132"/>
</dbReference>
<dbReference type="InterPro" id="IPR024083">
    <property type="entry name" value="Fumarase/histidase_N"/>
</dbReference>
<comment type="pathway">
    <text evidence="1 9">Purine metabolism; IMP biosynthesis via de novo pathway; 5-amino-1-(5-phospho-D-ribosyl)imidazole-4-carboxamide from 5-amino-1-(5-phospho-D-ribosyl)imidazole-4-carboxylate: step 2/2.</text>
</comment>
<dbReference type="InterPro" id="IPR013539">
    <property type="entry name" value="PurB_C"/>
</dbReference>
<dbReference type="InterPro" id="IPR004769">
    <property type="entry name" value="Pur_lyase"/>
</dbReference>
<keyword evidence="13" id="KW-1185">Reference proteome</keyword>
<dbReference type="SUPFAM" id="SSF48557">
    <property type="entry name" value="L-aspartase-like"/>
    <property type="match status" value="1"/>
</dbReference>
<dbReference type="Gene3D" id="1.10.40.30">
    <property type="entry name" value="Fumarase/aspartase (C-terminal domain)"/>
    <property type="match status" value="1"/>
</dbReference>
<sequence length="500" mass="55744">MASPSPNSPRLLSGASPAEVELLALSPLDGRYAYRVSCLRSSLSEYSLIEKRAFVMTEWLVRLASHPAIHKNPAKQAGDPLFFPHLSEDGVALMRTLGAFSLVDAVKVKEVEKKTNHDLKAVEYILKEKLACSEETAPLAAFTHFGCTSEDVNNLAWALSFKQAVESHILPCMESLADILHRLAGEFADVPLLSRTHGQAATPTTFGKEMANFEWRMRNALRKIRDVEFRGKCNGAVGNFNALVIADREVDWPLVAKDMIEGLGLVYQPYSTQIEQHDWLAELCHAVARFNSILLDLDRDLWLYISRDLLKLRVVPGEVGSSTMPHKVNPIDFENSEGNLQLANALLQFFSAKFPVSRLQRDLSDTTVLRNVGVALGHSLVAYESTKKGLNRVDVNRVQMLKELDENWAVLAEPVQTLLRKMGVKDAYEKLKTATRGQSITQDRMKEIIQSCRNDLPPRDAACLEALTPATYTGLASDLATKVVETVQEEEERRTKMKTA</sequence>
<dbReference type="InterPro" id="IPR000362">
    <property type="entry name" value="Fumarate_lyase_fam"/>
</dbReference>
<dbReference type="Pfam" id="PF08328">
    <property type="entry name" value="ASL_C"/>
    <property type="match status" value="1"/>
</dbReference>
<accession>A0A2A9MKK9</accession>
<evidence type="ECO:0000259" key="11">
    <source>
        <dbReference type="Pfam" id="PF08328"/>
    </source>
</evidence>
<dbReference type="RefSeq" id="XP_029221763.1">
    <property type="nucleotide sequence ID" value="XM_029358851.1"/>
</dbReference>
<keyword evidence="7 9" id="KW-0456">Lyase</keyword>
<feature type="domain" description="Adenylosuccinate lyase PurB C-terminal" evidence="11">
    <location>
        <begin position="357"/>
        <end position="473"/>
    </location>
</feature>
<dbReference type="InterPro" id="IPR047136">
    <property type="entry name" value="PurB_bact"/>
</dbReference>
<dbReference type="OrthoDB" id="406045at2759"/>
<dbReference type="Gene3D" id="1.20.200.10">
    <property type="entry name" value="Fumarase/aspartase (Central domain)"/>
    <property type="match status" value="1"/>
</dbReference>
<dbReference type="InterPro" id="IPR020557">
    <property type="entry name" value="Fumarate_lyase_CS"/>
</dbReference>
<dbReference type="NCBIfam" id="NF006764">
    <property type="entry name" value="PRK09285.1"/>
    <property type="match status" value="1"/>
</dbReference>
<evidence type="ECO:0000313" key="13">
    <source>
        <dbReference type="Proteomes" id="UP000224006"/>
    </source>
</evidence>
<dbReference type="KEGG" id="bbes:BESB_000960"/>